<evidence type="ECO:0000256" key="2">
    <source>
        <dbReference type="SAM" id="Phobius"/>
    </source>
</evidence>
<proteinExistence type="predicted"/>
<dbReference type="InterPro" id="IPR019051">
    <property type="entry name" value="Trp_biosyn_TM_oprn/chp"/>
</dbReference>
<feature type="compositionally biased region" description="Basic and acidic residues" evidence="1">
    <location>
        <begin position="203"/>
        <end position="219"/>
    </location>
</feature>
<keyword evidence="2" id="KW-0812">Transmembrane</keyword>
<reference evidence="3 4" key="1">
    <citation type="submission" date="2019-03" db="EMBL/GenBank/DDBJ databases">
        <title>Draft genome sequences of novel Actinobacteria.</title>
        <authorList>
            <person name="Sahin N."/>
            <person name="Ay H."/>
            <person name="Saygin H."/>
        </authorList>
    </citation>
    <scope>NUCLEOTIDE SEQUENCE [LARGE SCALE GENOMIC DNA]</scope>
    <source>
        <strain evidence="3 4">5K138</strain>
    </source>
</reference>
<sequence length="219" mass="22280">MDRVAQQGRGGAAGHRRRRVNAASAARAVNAVRREYLLALALLVAGGALGLLASSRPWGSAQQPSSLSVTATTVSGSDLLPFAPAVSLVAIAAVVAVPAVRRVGRRIVGAVVALLGATLVVSALLAVLDLDGRIESWIVDAPGSSGPVSEVSTTPGWGLAVTAAGVLVLAAGLLIAVRGPRWPSMGAKYERTPRGRTTSGEVKGGREAWEALDRGDDPT</sequence>
<feature type="transmembrane region" description="Helical" evidence="2">
    <location>
        <begin position="107"/>
        <end position="128"/>
    </location>
</feature>
<evidence type="ECO:0000313" key="4">
    <source>
        <dbReference type="Proteomes" id="UP000294739"/>
    </source>
</evidence>
<accession>A0A4R5D3Y9</accession>
<keyword evidence="2" id="KW-1133">Transmembrane helix</keyword>
<dbReference type="OrthoDB" id="3712369at2"/>
<dbReference type="InParanoid" id="A0A4R5D3Y9"/>
<feature type="transmembrane region" description="Helical" evidence="2">
    <location>
        <begin position="36"/>
        <end position="59"/>
    </location>
</feature>
<protein>
    <submittedName>
        <fullName evidence="3">TIGR02234 family membrane protein</fullName>
    </submittedName>
</protein>
<feature type="transmembrane region" description="Helical" evidence="2">
    <location>
        <begin position="157"/>
        <end position="177"/>
    </location>
</feature>
<keyword evidence="2" id="KW-0472">Membrane</keyword>
<evidence type="ECO:0000256" key="1">
    <source>
        <dbReference type="SAM" id="MobiDB-lite"/>
    </source>
</evidence>
<dbReference type="Proteomes" id="UP000294739">
    <property type="component" value="Unassembled WGS sequence"/>
</dbReference>
<comment type="caution">
    <text evidence="3">The sequence shown here is derived from an EMBL/GenBank/DDBJ whole genome shotgun (WGS) entry which is preliminary data.</text>
</comment>
<evidence type="ECO:0000313" key="3">
    <source>
        <dbReference type="EMBL" id="TDE08102.1"/>
    </source>
</evidence>
<organism evidence="3 4">
    <name type="scientific">Jiangella asiatica</name>
    <dbReference type="NCBI Taxonomy" id="2530372"/>
    <lineage>
        <taxon>Bacteria</taxon>
        <taxon>Bacillati</taxon>
        <taxon>Actinomycetota</taxon>
        <taxon>Actinomycetes</taxon>
        <taxon>Jiangellales</taxon>
        <taxon>Jiangellaceae</taxon>
        <taxon>Jiangella</taxon>
    </lineage>
</organism>
<dbReference type="Pfam" id="PF09534">
    <property type="entry name" value="Trp_oprn_chp"/>
    <property type="match status" value="1"/>
</dbReference>
<name>A0A4R5D3Y9_9ACTN</name>
<dbReference type="AlphaFoldDB" id="A0A4R5D3Y9"/>
<keyword evidence="4" id="KW-1185">Reference proteome</keyword>
<dbReference type="EMBL" id="SMKZ01000027">
    <property type="protein sequence ID" value="TDE08102.1"/>
    <property type="molecule type" value="Genomic_DNA"/>
</dbReference>
<feature type="region of interest" description="Disordered" evidence="1">
    <location>
        <begin position="188"/>
        <end position="219"/>
    </location>
</feature>
<gene>
    <name evidence="3" type="ORF">E1269_18505</name>
</gene>
<feature type="transmembrane region" description="Helical" evidence="2">
    <location>
        <begin position="79"/>
        <end position="100"/>
    </location>
</feature>